<keyword evidence="9 13" id="KW-0234">DNA repair</keyword>
<dbReference type="InterPro" id="IPR011545">
    <property type="entry name" value="DEAD/DEAH_box_helicase_dom"/>
</dbReference>
<dbReference type="FunFam" id="3.40.50.300:FF:000546">
    <property type="entry name" value="Transcription-repair-coupling factor"/>
    <property type="match status" value="1"/>
</dbReference>
<dbReference type="InterPro" id="IPR037235">
    <property type="entry name" value="TRCF-like_C_D7"/>
</dbReference>
<dbReference type="Pfam" id="PF03461">
    <property type="entry name" value="TRCF"/>
    <property type="match status" value="1"/>
</dbReference>
<dbReference type="GO" id="GO:0000716">
    <property type="term" value="P:transcription-coupled nucleotide-excision repair, DNA damage recognition"/>
    <property type="evidence" value="ECO:0007669"/>
    <property type="project" value="UniProtKB-UniRule"/>
</dbReference>
<dbReference type="PROSITE" id="PS51192">
    <property type="entry name" value="HELICASE_ATP_BIND_1"/>
    <property type="match status" value="1"/>
</dbReference>
<evidence type="ECO:0000259" key="14">
    <source>
        <dbReference type="PROSITE" id="PS51192"/>
    </source>
</evidence>
<keyword evidence="6" id="KW-0347">Helicase</keyword>
<evidence type="ECO:0000256" key="13">
    <source>
        <dbReference type="HAMAP-Rule" id="MF_00969"/>
    </source>
</evidence>
<keyword evidence="4 13" id="KW-0227">DNA damage</keyword>
<name>D0KVH0_HALNC</name>
<dbReference type="FunFam" id="3.40.50.300:FF:000300">
    <property type="entry name" value="Transcription-repair-coupling factor"/>
    <property type="match status" value="1"/>
</dbReference>
<evidence type="ECO:0000256" key="1">
    <source>
        <dbReference type="ARBA" id="ARBA00004496"/>
    </source>
</evidence>
<comment type="subcellular location">
    <subcellularLocation>
        <location evidence="1 13">Cytoplasm</location>
    </subcellularLocation>
</comment>
<dbReference type="RefSeq" id="WP_012824832.1">
    <property type="nucleotide sequence ID" value="NC_013422.1"/>
</dbReference>
<accession>D0KVH0</accession>
<comment type="function">
    <text evidence="13">Couples transcription and DNA repair by recognizing RNA polymerase (RNAP) stalled at DNA lesions. Mediates ATP-dependent release of RNAP and its truncated transcript from the DNA, and recruitment of nucleotide excision repair machinery to the damaged site.</text>
</comment>
<dbReference type="SMART" id="SM00490">
    <property type="entry name" value="HELICc"/>
    <property type="match status" value="1"/>
</dbReference>
<dbReference type="Pfam" id="PF17757">
    <property type="entry name" value="UvrB_inter"/>
    <property type="match status" value="1"/>
</dbReference>
<dbReference type="InterPro" id="IPR004576">
    <property type="entry name" value="Mfd"/>
</dbReference>
<evidence type="ECO:0000256" key="3">
    <source>
        <dbReference type="ARBA" id="ARBA00022741"/>
    </source>
</evidence>
<dbReference type="SMART" id="SM01058">
    <property type="entry name" value="CarD_TRCF"/>
    <property type="match status" value="1"/>
</dbReference>
<dbReference type="InterPro" id="IPR036101">
    <property type="entry name" value="CarD-like/TRCF_RID_sf"/>
</dbReference>
<dbReference type="SUPFAM" id="SSF52540">
    <property type="entry name" value="P-loop containing nucleoside triphosphate hydrolases"/>
    <property type="match status" value="4"/>
</dbReference>
<dbReference type="GO" id="GO:0003684">
    <property type="term" value="F:damaged DNA binding"/>
    <property type="evidence" value="ECO:0007669"/>
    <property type="project" value="InterPro"/>
</dbReference>
<dbReference type="GO" id="GO:0005737">
    <property type="term" value="C:cytoplasm"/>
    <property type="evidence" value="ECO:0007669"/>
    <property type="project" value="UniProtKB-SubCell"/>
</dbReference>
<evidence type="ECO:0000256" key="11">
    <source>
        <dbReference type="ARBA" id="ARBA00061399"/>
    </source>
</evidence>
<comment type="similarity">
    <text evidence="10 13">In the N-terminal section; belongs to the UvrB family.</text>
</comment>
<dbReference type="STRING" id="555778.Hneap_1978"/>
<organism evidence="16 17">
    <name type="scientific">Halothiobacillus neapolitanus (strain ATCC 23641 / DSM 15147 / CIP 104769 / NCIMB 8539 / c2)</name>
    <name type="common">Thiobacillus neapolitanus</name>
    <dbReference type="NCBI Taxonomy" id="555778"/>
    <lineage>
        <taxon>Bacteria</taxon>
        <taxon>Pseudomonadati</taxon>
        <taxon>Pseudomonadota</taxon>
        <taxon>Gammaproteobacteria</taxon>
        <taxon>Chromatiales</taxon>
        <taxon>Halothiobacillaceae</taxon>
        <taxon>Halothiobacillus</taxon>
    </lineage>
</organism>
<dbReference type="InterPro" id="IPR048635">
    <property type="entry name" value="MFD_D3"/>
</dbReference>
<dbReference type="GO" id="GO:0005524">
    <property type="term" value="F:ATP binding"/>
    <property type="evidence" value="ECO:0007669"/>
    <property type="project" value="UniProtKB-UniRule"/>
</dbReference>
<dbReference type="Proteomes" id="UP000009102">
    <property type="component" value="Chromosome"/>
</dbReference>
<dbReference type="PROSITE" id="PS51194">
    <property type="entry name" value="HELICASE_CTER"/>
    <property type="match status" value="1"/>
</dbReference>
<dbReference type="Pfam" id="PF00270">
    <property type="entry name" value="DEAD"/>
    <property type="match status" value="1"/>
</dbReference>
<dbReference type="GO" id="GO:0016787">
    <property type="term" value="F:hydrolase activity"/>
    <property type="evidence" value="ECO:0007669"/>
    <property type="project" value="UniProtKB-KW"/>
</dbReference>
<dbReference type="EC" id="3.6.4.-" evidence="13"/>
<keyword evidence="17" id="KW-1185">Reference proteome</keyword>
<dbReference type="HAMAP" id="MF_00969">
    <property type="entry name" value="TRCF"/>
    <property type="match status" value="1"/>
</dbReference>
<comment type="similarity">
    <text evidence="11 13">In the C-terminal section; belongs to the helicase family. RecG subfamily.</text>
</comment>
<dbReference type="CDD" id="cd17991">
    <property type="entry name" value="DEXHc_TRCF"/>
    <property type="match status" value="1"/>
</dbReference>
<dbReference type="Gene3D" id="3.30.2060.10">
    <property type="entry name" value="Penicillin-binding protein 1b domain"/>
    <property type="match status" value="1"/>
</dbReference>
<gene>
    <name evidence="13" type="primary">mfd</name>
    <name evidence="16" type="ordered locus">Hneap_1978</name>
</gene>
<evidence type="ECO:0000259" key="15">
    <source>
        <dbReference type="PROSITE" id="PS51194"/>
    </source>
</evidence>
<dbReference type="PANTHER" id="PTHR47964:SF1">
    <property type="entry name" value="ATP-DEPENDENT DNA HELICASE HOMOLOG RECG, CHLOROPLASTIC"/>
    <property type="match status" value="1"/>
</dbReference>
<dbReference type="InterPro" id="IPR041471">
    <property type="entry name" value="UvrB_inter"/>
</dbReference>
<feature type="domain" description="Helicase C-terminal" evidence="15">
    <location>
        <begin position="806"/>
        <end position="960"/>
    </location>
</feature>
<dbReference type="AlphaFoldDB" id="D0KVH0"/>
<evidence type="ECO:0000256" key="6">
    <source>
        <dbReference type="ARBA" id="ARBA00022806"/>
    </source>
</evidence>
<evidence type="ECO:0000256" key="7">
    <source>
        <dbReference type="ARBA" id="ARBA00022840"/>
    </source>
</evidence>
<dbReference type="Gene3D" id="3.40.50.11180">
    <property type="match status" value="1"/>
</dbReference>
<keyword evidence="3 13" id="KW-0547">Nucleotide-binding</keyword>
<dbReference type="Gene3D" id="3.90.1150.50">
    <property type="entry name" value="Transcription-repair-coupling factor, D7 domain"/>
    <property type="match status" value="1"/>
</dbReference>
<evidence type="ECO:0000256" key="9">
    <source>
        <dbReference type="ARBA" id="ARBA00023204"/>
    </source>
</evidence>
<dbReference type="SUPFAM" id="SSF141259">
    <property type="entry name" value="CarD-like"/>
    <property type="match status" value="1"/>
</dbReference>
<dbReference type="OrthoDB" id="9804325at2"/>
<dbReference type="InterPro" id="IPR027417">
    <property type="entry name" value="P-loop_NTPase"/>
</dbReference>
<evidence type="ECO:0000256" key="5">
    <source>
        <dbReference type="ARBA" id="ARBA00022801"/>
    </source>
</evidence>
<feature type="domain" description="Helicase ATP-binding" evidence="14">
    <location>
        <begin position="624"/>
        <end position="785"/>
    </location>
</feature>
<dbReference type="SMART" id="SM00487">
    <property type="entry name" value="DEXDc"/>
    <property type="match status" value="1"/>
</dbReference>
<dbReference type="SUPFAM" id="SSF143517">
    <property type="entry name" value="TRCF domain-like"/>
    <property type="match status" value="1"/>
</dbReference>
<evidence type="ECO:0000256" key="10">
    <source>
        <dbReference type="ARBA" id="ARBA00061104"/>
    </source>
</evidence>
<dbReference type="InterPro" id="IPR047112">
    <property type="entry name" value="RecG/Mfd"/>
</dbReference>
<dbReference type="InterPro" id="IPR005118">
    <property type="entry name" value="TRCF_C"/>
</dbReference>
<dbReference type="HOGENOM" id="CLU_005122_0_1_6"/>
<evidence type="ECO:0000313" key="16">
    <source>
        <dbReference type="EMBL" id="ACX96800.1"/>
    </source>
</evidence>
<protein>
    <recommendedName>
        <fullName evidence="12 13">Transcription-repair-coupling factor</fullName>
        <shortName evidence="13">TRCF</shortName>
        <ecNumber evidence="13">3.6.4.-</ecNumber>
    </recommendedName>
</protein>
<dbReference type="InterPro" id="IPR003711">
    <property type="entry name" value="CarD-like/TRCF_RID"/>
</dbReference>
<dbReference type="Pfam" id="PF21132">
    <property type="entry name" value="MFD_D3"/>
    <property type="match status" value="1"/>
</dbReference>
<reference evidence="16 17" key="1">
    <citation type="submission" date="2009-10" db="EMBL/GenBank/DDBJ databases">
        <title>Complete sequence of Halothiobacillus neapolitanus c2.</title>
        <authorList>
            <consortium name="US DOE Joint Genome Institute"/>
            <person name="Lucas S."/>
            <person name="Copeland A."/>
            <person name="Lapidus A."/>
            <person name="Glavina del Rio T."/>
            <person name="Tice H."/>
            <person name="Bruce D."/>
            <person name="Goodwin L."/>
            <person name="Pitluck S."/>
            <person name="Davenport K."/>
            <person name="Brettin T."/>
            <person name="Detter J.C."/>
            <person name="Han C."/>
            <person name="Tapia R."/>
            <person name="Larimer F."/>
            <person name="Land M."/>
            <person name="Hauser L."/>
            <person name="Kyrpides N."/>
            <person name="Mikhailova N."/>
            <person name="Kerfeld C."/>
            <person name="Cannon G."/>
            <person name="Heinhort S."/>
        </authorList>
    </citation>
    <scope>NUCLEOTIDE SEQUENCE [LARGE SCALE GENOMIC DNA]</scope>
    <source>
        <strain evidence="17">ATCC 23641 / c2</strain>
    </source>
</reference>
<keyword evidence="7 13" id="KW-0067">ATP-binding</keyword>
<evidence type="ECO:0000256" key="12">
    <source>
        <dbReference type="ARBA" id="ARBA00070128"/>
    </source>
</evidence>
<keyword evidence="5 13" id="KW-0378">Hydrolase</keyword>
<keyword evidence="8 13" id="KW-0238">DNA-binding</keyword>
<dbReference type="KEGG" id="hna:Hneap_1978"/>
<dbReference type="NCBIfam" id="TIGR00580">
    <property type="entry name" value="mfd"/>
    <property type="match status" value="1"/>
</dbReference>
<proteinExistence type="inferred from homology"/>
<evidence type="ECO:0000256" key="4">
    <source>
        <dbReference type="ARBA" id="ARBA00022763"/>
    </source>
</evidence>
<dbReference type="eggNOG" id="COG1197">
    <property type="taxonomic scope" value="Bacteria"/>
</dbReference>
<dbReference type="InterPro" id="IPR014001">
    <property type="entry name" value="Helicase_ATP-bd"/>
</dbReference>
<dbReference type="PANTHER" id="PTHR47964">
    <property type="entry name" value="ATP-DEPENDENT DNA HELICASE HOMOLOG RECG, CHLOROPLASTIC"/>
    <property type="match status" value="1"/>
</dbReference>
<evidence type="ECO:0000256" key="8">
    <source>
        <dbReference type="ARBA" id="ARBA00023125"/>
    </source>
</evidence>
<dbReference type="SMART" id="SM00982">
    <property type="entry name" value="TRCF"/>
    <property type="match status" value="1"/>
</dbReference>
<dbReference type="Gene3D" id="3.40.50.11140">
    <property type="match status" value="1"/>
</dbReference>
<dbReference type="Pfam" id="PF00271">
    <property type="entry name" value="Helicase_C"/>
    <property type="match status" value="1"/>
</dbReference>
<evidence type="ECO:0000313" key="17">
    <source>
        <dbReference type="Proteomes" id="UP000009102"/>
    </source>
</evidence>
<keyword evidence="2 13" id="KW-0963">Cytoplasm</keyword>
<dbReference type="NCBIfam" id="NF007966">
    <property type="entry name" value="PRK10689.1"/>
    <property type="match status" value="1"/>
</dbReference>
<dbReference type="Pfam" id="PF02559">
    <property type="entry name" value="CarD_TRCF_RID"/>
    <property type="match status" value="1"/>
</dbReference>
<dbReference type="EMBL" id="CP001801">
    <property type="protein sequence ID" value="ACX96800.1"/>
    <property type="molecule type" value="Genomic_DNA"/>
</dbReference>
<dbReference type="GO" id="GO:0006355">
    <property type="term" value="P:regulation of DNA-templated transcription"/>
    <property type="evidence" value="ECO:0007669"/>
    <property type="project" value="UniProtKB-UniRule"/>
</dbReference>
<evidence type="ECO:0000256" key="2">
    <source>
        <dbReference type="ARBA" id="ARBA00022490"/>
    </source>
</evidence>
<dbReference type="InterPro" id="IPR001650">
    <property type="entry name" value="Helicase_C-like"/>
</dbReference>
<dbReference type="GO" id="GO:0003678">
    <property type="term" value="F:DNA helicase activity"/>
    <property type="evidence" value="ECO:0007669"/>
    <property type="project" value="TreeGrafter"/>
</dbReference>
<sequence>MAPTRTVPFVAPKSSNDPLFLRSASFIGTAFSLAEFARRTPQALLVITPDSRQANELAEALALFDFPADIFPDWEVLPYDRFSPHQDLISDRLARLWHLPRTQSGITLIAAPTVLQRLAPPSFVTGHGFLLKAGDTLDREAYRQQLTDAGYLAVSQVVQPGEFALRGGLIDVFPMGMSQPVRIDLFDDEIETLRLFDPETQRSADPVAEITLLPAREFPLNEEGIALFRRNWRNRFEGDPTRSPVYKQISEGLIPAGIETYLPLFFEHTGTLFDYLPKDALLFTLPGVDEALANFIEDTIARFTQRAGDVSHPILRPDELYQTAEQYQQQIKSWPRLITLDTNDPTMPQAIVLPHQPLPPMSAPAPRLAQRGEAELLGLTTFIETFTGRVLVTAESPGRREALGELLQKAAHPVTVFEHFGDWLRSDAGLGLLVSPIEHGAIIHLPDAPVALVTETDLFAERVAQRRKSSARTRDADALINNLNELAEGAPVVHETHGVGRFGGLVTLEMNGLAQEFLILYYAGDDKLYVPVSSLELISRYTGGSEETAPLHRLGSGQWEKARKRAAEQVRDVAAELLDIHARRAAKRGQAQPTPEEEYARFANNFAFETTPDQQLAIDSVLADMARTQPMDRVVCGDVGFGKTEVAMRAAFVAVMNGKQVAVLVPTTLLAEQHLRNFRDRFAGWPINIEGLSRMSNAKKTTEVLASVASGKVDVVIGTHKLLSDHLDFKELGLVIIDEEQRFGVRHKEQLKRLRAEVDLLTLTATPIPRTLNMALSGIRDLSIIATPPRERLSVKTLLLRWDDAQIREAVQRELKRGGQVYFLHNEVRSIERMAKQLADLIPEARIAVAHGQLSERGLEQIMADFYHQRFNVLLSTTIIESGIDVPTANTILINRADKFGLAQLHQLRGRVGRSHHRAYAYLITPEPAQMTPDAVKRLDALAALEELGVGFTLATHDLEIRGAGELLGDGQSGQMHEVGYTLYMDLLDRAVKALKSGKQPDLAGPLERQTSEVDLGLPALIPADFVADVHTRLILYKRLANCADQTEIDRMKVELIDRFGLLPDATQTLIETHRLRLLARGIGIKKIECASGGARLVFGEQATIDPVKLVKLIQTEPNRYRLTADTLKVTRAENEPAWDDLPARNQVIQQLIKQLVAQ</sequence>
<dbReference type="Gene3D" id="2.40.10.170">
    <property type="match status" value="1"/>
</dbReference>
<dbReference type="Gene3D" id="3.40.50.300">
    <property type="entry name" value="P-loop containing nucleotide triphosphate hydrolases"/>
    <property type="match status" value="2"/>
</dbReference>